<dbReference type="InterPro" id="IPR051453">
    <property type="entry name" value="MBL_Glyoxalase_II"/>
</dbReference>
<evidence type="ECO:0000313" key="7">
    <source>
        <dbReference type="Proteomes" id="UP000095200"/>
    </source>
</evidence>
<dbReference type="SUPFAM" id="SSF56281">
    <property type="entry name" value="Metallo-hydrolase/oxidoreductase"/>
    <property type="match status" value="1"/>
</dbReference>
<dbReference type="PANTHER" id="PTHR46233:SF3">
    <property type="entry name" value="HYDROXYACYLGLUTATHIONE HYDROLASE GLOC"/>
    <property type="match status" value="1"/>
</dbReference>
<dbReference type="STRING" id="1592317.DPF_0438"/>
<comment type="caution">
    <text evidence="6">The sequence shown here is derived from an EMBL/GenBank/DDBJ whole genome shotgun (WGS) entry which is preliminary data.</text>
</comment>
<dbReference type="InterPro" id="IPR001279">
    <property type="entry name" value="Metallo-B-lactamas"/>
</dbReference>
<reference evidence="7" key="1">
    <citation type="submission" date="2016-06" db="EMBL/GenBank/DDBJ databases">
        <title>Draft genome sequence of Desulfoplanes formicivorans strain Pf12B.</title>
        <authorList>
            <person name="Watanabe M."/>
            <person name="Kojima H."/>
            <person name="Fukui M."/>
        </authorList>
    </citation>
    <scope>NUCLEOTIDE SEQUENCE [LARGE SCALE GENOMIC DNA]</scope>
    <source>
        <strain evidence="7">Pf12B</strain>
    </source>
</reference>
<dbReference type="Pfam" id="PF00753">
    <property type="entry name" value="Lactamase_B"/>
    <property type="match status" value="1"/>
</dbReference>
<dbReference type="GO" id="GO:0016787">
    <property type="term" value="F:hydrolase activity"/>
    <property type="evidence" value="ECO:0007669"/>
    <property type="project" value="UniProtKB-KW"/>
</dbReference>
<dbReference type="Gene3D" id="3.60.15.10">
    <property type="entry name" value="Ribonuclease Z/Hydroxyacylglutathione hydrolase-like"/>
    <property type="match status" value="1"/>
</dbReference>
<dbReference type="SMART" id="SM00849">
    <property type="entry name" value="Lactamase_B"/>
    <property type="match status" value="1"/>
</dbReference>
<evidence type="ECO:0000259" key="5">
    <source>
        <dbReference type="SMART" id="SM00849"/>
    </source>
</evidence>
<dbReference type="Proteomes" id="UP000095200">
    <property type="component" value="Unassembled WGS sequence"/>
</dbReference>
<accession>A0A194AEW8</accession>
<keyword evidence="3" id="KW-0378">Hydrolase</keyword>
<proteinExistence type="predicted"/>
<dbReference type="InterPro" id="IPR036866">
    <property type="entry name" value="RibonucZ/Hydroxyglut_hydro"/>
</dbReference>
<dbReference type="CDD" id="cd06262">
    <property type="entry name" value="metallo-hydrolase-like_MBL-fold"/>
    <property type="match status" value="1"/>
</dbReference>
<comment type="cofactor">
    <cofactor evidence="1">
        <name>Zn(2+)</name>
        <dbReference type="ChEBI" id="CHEBI:29105"/>
    </cofactor>
</comment>
<keyword evidence="7" id="KW-1185">Reference proteome</keyword>
<evidence type="ECO:0000256" key="2">
    <source>
        <dbReference type="ARBA" id="ARBA00022723"/>
    </source>
</evidence>
<keyword evidence="2" id="KW-0479">Metal-binding</keyword>
<dbReference type="AlphaFoldDB" id="A0A194AEW8"/>
<gene>
    <name evidence="6" type="ORF">DPF_0438</name>
</gene>
<evidence type="ECO:0000256" key="3">
    <source>
        <dbReference type="ARBA" id="ARBA00022801"/>
    </source>
</evidence>
<feature type="domain" description="Metallo-beta-lactamase" evidence="5">
    <location>
        <begin position="13"/>
        <end position="189"/>
    </location>
</feature>
<keyword evidence="4" id="KW-0862">Zinc</keyword>
<sequence>MLYVNIFQLGPLETNCYLVYNDAKEAVVIDPGGDPAEVLAVLRSQGLTLTHILNTHLHFDHIGGNAALSDATGAEILAGEADRPLLSSELGSGGFMGFPKTPSFSFTPLTPGTHTFVGETCHVLATPGHSPGSLSLYFPVLGAVFCGDLIFYRSVGRTDFPGGDEKVLKESACSQILVLPEETIIYPGHGPQTDVRDARENNPFFTDFHML</sequence>
<evidence type="ECO:0000313" key="6">
    <source>
        <dbReference type="EMBL" id="GAU07740.1"/>
    </source>
</evidence>
<organism evidence="6 7">
    <name type="scientific">Desulfoplanes formicivorans</name>
    <dbReference type="NCBI Taxonomy" id="1592317"/>
    <lineage>
        <taxon>Bacteria</taxon>
        <taxon>Pseudomonadati</taxon>
        <taxon>Thermodesulfobacteriota</taxon>
        <taxon>Desulfovibrionia</taxon>
        <taxon>Desulfovibrionales</taxon>
        <taxon>Desulfoplanaceae</taxon>
        <taxon>Desulfoplanes</taxon>
    </lineage>
</organism>
<name>A0A194AEW8_9BACT</name>
<evidence type="ECO:0000256" key="4">
    <source>
        <dbReference type="ARBA" id="ARBA00022833"/>
    </source>
</evidence>
<dbReference type="GO" id="GO:0046872">
    <property type="term" value="F:metal ion binding"/>
    <property type="evidence" value="ECO:0007669"/>
    <property type="project" value="UniProtKB-KW"/>
</dbReference>
<evidence type="ECO:0000256" key="1">
    <source>
        <dbReference type="ARBA" id="ARBA00001947"/>
    </source>
</evidence>
<dbReference type="PANTHER" id="PTHR46233">
    <property type="entry name" value="HYDROXYACYLGLUTATHIONE HYDROLASE GLOC"/>
    <property type="match status" value="1"/>
</dbReference>
<protein>
    <submittedName>
        <fullName evidence="6">Beta-lactamase domain protein</fullName>
    </submittedName>
</protein>
<dbReference type="EMBL" id="BDFE01000007">
    <property type="protein sequence ID" value="GAU07740.1"/>
    <property type="molecule type" value="Genomic_DNA"/>
</dbReference>